<evidence type="ECO:0000313" key="3">
    <source>
        <dbReference type="Proteomes" id="UP000055048"/>
    </source>
</evidence>
<comment type="caution">
    <text evidence="2">The sequence shown here is derived from an EMBL/GenBank/DDBJ whole genome shotgun (WGS) entry which is preliminary data.</text>
</comment>
<keyword evidence="1" id="KW-0812">Transmembrane</keyword>
<evidence type="ECO:0000313" key="2">
    <source>
        <dbReference type="EMBL" id="KRX49852.1"/>
    </source>
</evidence>
<reference evidence="2 3" key="1">
    <citation type="submission" date="2015-01" db="EMBL/GenBank/DDBJ databases">
        <title>Evolution of Trichinella species and genotypes.</title>
        <authorList>
            <person name="Korhonen P.K."/>
            <person name="Edoardo P."/>
            <person name="Giuseppe L.R."/>
            <person name="Gasser R.B."/>
        </authorList>
    </citation>
    <scope>NUCLEOTIDE SEQUENCE [LARGE SCALE GENOMIC DNA]</scope>
    <source>
        <strain evidence="2">ISS417</strain>
    </source>
</reference>
<protein>
    <submittedName>
        <fullName evidence="2">Uncharacterized protein</fullName>
    </submittedName>
</protein>
<keyword evidence="1" id="KW-1133">Transmembrane helix</keyword>
<organism evidence="2 3">
    <name type="scientific">Trichinella murrelli</name>
    <dbReference type="NCBI Taxonomy" id="144512"/>
    <lineage>
        <taxon>Eukaryota</taxon>
        <taxon>Metazoa</taxon>
        <taxon>Ecdysozoa</taxon>
        <taxon>Nematoda</taxon>
        <taxon>Enoplea</taxon>
        <taxon>Dorylaimia</taxon>
        <taxon>Trichinellida</taxon>
        <taxon>Trichinellidae</taxon>
        <taxon>Trichinella</taxon>
    </lineage>
</organism>
<name>A0A0V0UEH4_9BILA</name>
<gene>
    <name evidence="2" type="ORF">T05_13896</name>
</gene>
<dbReference type="EMBL" id="JYDJ01000012">
    <property type="protein sequence ID" value="KRX49852.1"/>
    <property type="molecule type" value="Genomic_DNA"/>
</dbReference>
<proteinExistence type="predicted"/>
<keyword evidence="1" id="KW-0472">Membrane</keyword>
<dbReference type="AlphaFoldDB" id="A0A0V0UEH4"/>
<sequence length="92" mass="10471">MQFIHKDKINRALRTVFCLLSEICFTLRYLYLVQRASFAAQLSLFCNCQCFYCGAVANVRHLQHSCHCFATVSAFAYCIEHSIELIAGAVVE</sequence>
<dbReference type="Proteomes" id="UP000055048">
    <property type="component" value="Unassembled WGS sequence"/>
</dbReference>
<evidence type="ECO:0000256" key="1">
    <source>
        <dbReference type="SAM" id="Phobius"/>
    </source>
</evidence>
<accession>A0A0V0UEH4</accession>
<feature type="transmembrane region" description="Helical" evidence="1">
    <location>
        <begin position="12"/>
        <end position="31"/>
    </location>
</feature>
<keyword evidence="3" id="KW-1185">Reference proteome</keyword>